<evidence type="ECO:0000313" key="3">
    <source>
        <dbReference type="EMBL" id="KAK7709734.1"/>
    </source>
</evidence>
<dbReference type="PANTHER" id="PTHR10039">
    <property type="entry name" value="AMELOGENIN"/>
    <property type="match status" value="1"/>
</dbReference>
<dbReference type="EMBL" id="JAKNSF020000165">
    <property type="protein sequence ID" value="KAK7709734.1"/>
    <property type="molecule type" value="Genomic_DNA"/>
</dbReference>
<dbReference type="Pfam" id="PF24883">
    <property type="entry name" value="NPHP3_N"/>
    <property type="match status" value="1"/>
</dbReference>
<reference evidence="3 4" key="1">
    <citation type="submission" date="2024-02" db="EMBL/GenBank/DDBJ databases">
        <title>De novo assembly and annotation of 12 fungi associated with fruit tree decline syndrome in Ontario, Canada.</title>
        <authorList>
            <person name="Sulman M."/>
            <person name="Ellouze W."/>
            <person name="Ilyukhin E."/>
        </authorList>
    </citation>
    <scope>NUCLEOTIDE SEQUENCE [LARGE SCALE GENOMIC DNA]</scope>
    <source>
        <strain evidence="3 4">M169</strain>
    </source>
</reference>
<accession>A0ABR1NPF4</accession>
<evidence type="ECO:0000256" key="1">
    <source>
        <dbReference type="ARBA" id="ARBA00022737"/>
    </source>
</evidence>
<dbReference type="Proteomes" id="UP001430848">
    <property type="component" value="Unassembled WGS sequence"/>
</dbReference>
<protein>
    <recommendedName>
        <fullName evidence="2">Nephrocystin 3-like N-terminal domain-containing protein</fullName>
    </recommendedName>
</protein>
<keyword evidence="1" id="KW-0677">Repeat</keyword>
<organism evidence="3 4">
    <name type="scientific">Diaporthe eres</name>
    <name type="common">Phomopsis oblonga</name>
    <dbReference type="NCBI Taxonomy" id="83184"/>
    <lineage>
        <taxon>Eukaryota</taxon>
        <taxon>Fungi</taxon>
        <taxon>Dikarya</taxon>
        <taxon>Ascomycota</taxon>
        <taxon>Pezizomycotina</taxon>
        <taxon>Sordariomycetes</taxon>
        <taxon>Sordariomycetidae</taxon>
        <taxon>Diaporthales</taxon>
        <taxon>Diaporthaceae</taxon>
        <taxon>Diaporthe</taxon>
        <taxon>Diaporthe eres species complex</taxon>
    </lineage>
</organism>
<proteinExistence type="predicted"/>
<gene>
    <name evidence="3" type="ORF">SLS63_013144</name>
</gene>
<dbReference type="InterPro" id="IPR056884">
    <property type="entry name" value="NPHP3-like_N"/>
</dbReference>
<dbReference type="SUPFAM" id="SSF52540">
    <property type="entry name" value="P-loop containing nucleoside triphosphate hydrolases"/>
    <property type="match status" value="1"/>
</dbReference>
<keyword evidence="4" id="KW-1185">Reference proteome</keyword>
<dbReference type="PANTHER" id="PTHR10039:SF5">
    <property type="entry name" value="NACHT DOMAIN-CONTAINING PROTEIN"/>
    <property type="match status" value="1"/>
</dbReference>
<dbReference type="InterPro" id="IPR027417">
    <property type="entry name" value="P-loop_NTPase"/>
</dbReference>
<name>A0ABR1NPF4_DIAER</name>
<evidence type="ECO:0000259" key="2">
    <source>
        <dbReference type="Pfam" id="PF24883"/>
    </source>
</evidence>
<sequence length="642" mass="74034">MDVAGLVSSIITFVDFSWSIVRGTYDVHRSASGATEENVHIRNVIEDLRDVTDKMSTEAPGQGKHEKALFELAQQCHELSNDLADILRKLTTKRRSGLQSLNIMLRSLIKEQEVREIEKRLGEYRGQMILRLNLMLITPSETSDDDKFDIFSQAEEEDERQRRHENSTKLSDFIEHSSGVFFLRGKPGSGKSTLMKNLTGGRGREKADQRLRKWAGQKRLIRVSTMFLLHGTPLQRSLEGFYRTLFFELICQCPDFVGILFPKRPTRGIADDFHGSSFRLETLREAWTKLISIRNHSTLRICVFTDGLDELEGNSADRLKFARTLIDWAESEDIKIIASGRPNTEFNIVFDQPNRRIDLQDLTRADIRKILTKRFDEIRHLNDLAPKHIKELVKSISNQSEGVILWAVLVGKNLEDDIIHGTPLSAMKHTIQALPSGIEDLYNDMWQDLRGDPHQRLMLRSIYELLTLYHGVLMTRALSLFWLEDALSDDEFPYNEPIEMLQTIELNSRLDKVRGQLIQYTKHFVEVTMYLEDHDARWSYGVCQFIHRSAQEFIQSMLGPVGSAPAQRDRAFDLDLRLSLMFEMSAKREYSVKDFGFLFTRALHYPNTKRPPEQEITKLIMSPGYSTTELKNSTKKLKALGY</sequence>
<feature type="domain" description="Nephrocystin 3-like N-terminal" evidence="2">
    <location>
        <begin position="174"/>
        <end position="341"/>
    </location>
</feature>
<dbReference type="Gene3D" id="3.40.50.300">
    <property type="entry name" value="P-loop containing nucleotide triphosphate hydrolases"/>
    <property type="match status" value="1"/>
</dbReference>
<comment type="caution">
    <text evidence="3">The sequence shown here is derived from an EMBL/GenBank/DDBJ whole genome shotgun (WGS) entry which is preliminary data.</text>
</comment>
<evidence type="ECO:0000313" key="4">
    <source>
        <dbReference type="Proteomes" id="UP001430848"/>
    </source>
</evidence>